<evidence type="ECO:0000256" key="6">
    <source>
        <dbReference type="ARBA" id="ARBA00023277"/>
    </source>
</evidence>
<dbReference type="EC" id="2.4.1.245" evidence="9"/>
<keyword evidence="5 9" id="KW-0808">Transferase</keyword>
<gene>
    <name evidence="9" type="primary">treT</name>
    <name evidence="9" type="ORF">NCTC11535_01213</name>
</gene>
<evidence type="ECO:0000256" key="4">
    <source>
        <dbReference type="ARBA" id="ARBA00022676"/>
    </source>
</evidence>
<keyword evidence="10" id="KW-1185">Reference proteome</keyword>
<dbReference type="PANTHER" id="PTHR47779:SF1">
    <property type="entry name" value="SYNTHASE (CCG-9), PUTATIVE (AFU_ORTHOLOGUE AFUA_3G12100)-RELATED"/>
    <property type="match status" value="1"/>
</dbReference>
<dbReference type="Pfam" id="PF00534">
    <property type="entry name" value="Glycos_transf_1"/>
    <property type="match status" value="1"/>
</dbReference>
<evidence type="ECO:0000259" key="7">
    <source>
        <dbReference type="Pfam" id="PF00534"/>
    </source>
</evidence>
<dbReference type="InterPro" id="IPR001296">
    <property type="entry name" value="Glyco_trans_1"/>
</dbReference>
<name>A0ABY1VNP4_9ACTO</name>
<dbReference type="GO" id="GO:0102986">
    <property type="term" value="F:trehalose synthase activity"/>
    <property type="evidence" value="ECO:0007669"/>
    <property type="project" value="UniProtKB-EC"/>
</dbReference>
<dbReference type="SUPFAM" id="SSF53756">
    <property type="entry name" value="UDP-Glycosyltransferase/glycogen phosphorylase"/>
    <property type="match status" value="1"/>
</dbReference>
<comment type="caution">
    <text evidence="9">The sequence shown here is derived from an EMBL/GenBank/DDBJ whole genome shotgun (WGS) entry which is preliminary data.</text>
</comment>
<evidence type="ECO:0000256" key="2">
    <source>
        <dbReference type="ARBA" id="ARBA00011738"/>
    </source>
</evidence>
<proteinExistence type="inferred from homology"/>
<feature type="domain" description="Trehalose synthase N-terminal" evidence="8">
    <location>
        <begin position="51"/>
        <end position="195"/>
    </location>
</feature>
<dbReference type="InterPro" id="IPR052078">
    <property type="entry name" value="Trehalose_Metab_GTase"/>
</dbReference>
<accession>A0ABY1VNP4</accession>
<dbReference type="PANTHER" id="PTHR47779">
    <property type="entry name" value="SYNTHASE (CCG-9), PUTATIVE (AFU_ORTHOLOGUE AFUA_3G12100)-RELATED"/>
    <property type="match status" value="1"/>
</dbReference>
<keyword evidence="3" id="KW-0313">Glucose metabolism</keyword>
<dbReference type="Proteomes" id="UP000250006">
    <property type="component" value="Unassembled WGS sequence"/>
</dbReference>
<comment type="subunit">
    <text evidence="2">Homodimer.</text>
</comment>
<comment type="similarity">
    <text evidence="1">Belongs to the glycosyltransferase group 1 family. Glycosyltransferase 4 subfamily.</text>
</comment>
<evidence type="ECO:0000256" key="5">
    <source>
        <dbReference type="ARBA" id="ARBA00022679"/>
    </source>
</evidence>
<dbReference type="Pfam" id="PF21269">
    <property type="entry name" value="TreT_GT1"/>
    <property type="match status" value="1"/>
</dbReference>
<keyword evidence="4 9" id="KW-0328">Glycosyltransferase</keyword>
<evidence type="ECO:0000313" key="9">
    <source>
        <dbReference type="EMBL" id="SPT53544.1"/>
    </source>
</evidence>
<protein>
    <submittedName>
        <fullName evidence="9">Trehalose synthase</fullName>
        <ecNumber evidence="9">2.4.1.245</ecNumber>
    </submittedName>
</protein>
<evidence type="ECO:0000256" key="1">
    <source>
        <dbReference type="ARBA" id="ARBA00009481"/>
    </source>
</evidence>
<dbReference type="RefSeq" id="WP_111836504.1">
    <property type="nucleotide sequence ID" value="NZ_UAPQ01000007.1"/>
</dbReference>
<evidence type="ECO:0000313" key="10">
    <source>
        <dbReference type="Proteomes" id="UP000250006"/>
    </source>
</evidence>
<sequence length="474" mass="51152">MRTIDVAPLPLSDLESHLDEVATRRLRGGARKAHGLLDGRTIWVVTPSASASSGVAETVAPLVGYARGLSLDARWLTLDAPAEFREIAERLHANIHGQDGDGGKLAEKQRDIYEHVLASNADNVIEDVREGDVVILEDPPTAGLARAFKRAGAKVVWRCHLGTDSPTEAAQIAWAFLDRYLEDVDLVIVSRPNYLPAFVEPDQAAVIPPSINPESPKNRVLDLDESWTVARLAGLFAGKPPFDAVPLLREDGRTDAFRGLEEQELVVVGGKVPEGARTITQVQRWDRLKGGLELVEAFAAQTEQLPANAHLLLVGPKPDPVKEPAAQAVLDQIIERVSTLPPHATSRIHVMGVSARDREVNATVVNAVQRVSDVVTQRSLVEAFGLTVAEAMWKKLPVVASAVGGIQDQIEDGVTGVLVQPSDAAEWGSAVADVLNLPERASELGLAAHEAVRREFLPDRHLLAVLEALEGLLE</sequence>
<feature type="domain" description="Glycosyl transferase family 1" evidence="7">
    <location>
        <begin position="272"/>
        <end position="448"/>
    </location>
</feature>
<dbReference type="EMBL" id="UAPQ01000007">
    <property type="protein sequence ID" value="SPT53544.1"/>
    <property type="molecule type" value="Genomic_DNA"/>
</dbReference>
<evidence type="ECO:0000256" key="3">
    <source>
        <dbReference type="ARBA" id="ARBA00022526"/>
    </source>
</evidence>
<dbReference type="InterPro" id="IPR049438">
    <property type="entry name" value="TreT_GT1"/>
</dbReference>
<dbReference type="Gene3D" id="3.40.50.2000">
    <property type="entry name" value="Glycogen Phosphorylase B"/>
    <property type="match status" value="2"/>
</dbReference>
<organism evidence="9 10">
    <name type="scientific">Actinomyces bovis</name>
    <dbReference type="NCBI Taxonomy" id="1658"/>
    <lineage>
        <taxon>Bacteria</taxon>
        <taxon>Bacillati</taxon>
        <taxon>Actinomycetota</taxon>
        <taxon>Actinomycetes</taxon>
        <taxon>Actinomycetales</taxon>
        <taxon>Actinomycetaceae</taxon>
        <taxon>Actinomyces</taxon>
    </lineage>
</organism>
<keyword evidence="6" id="KW-0119">Carbohydrate metabolism</keyword>
<reference evidence="9 10" key="1">
    <citation type="submission" date="2018-06" db="EMBL/GenBank/DDBJ databases">
        <authorList>
            <consortium name="Pathogen Informatics"/>
            <person name="Doyle S."/>
        </authorList>
    </citation>
    <scope>NUCLEOTIDE SEQUENCE [LARGE SCALE GENOMIC DNA]</scope>
    <source>
        <strain evidence="9 10">NCTC11535</strain>
    </source>
</reference>
<evidence type="ECO:0000259" key="8">
    <source>
        <dbReference type="Pfam" id="PF21269"/>
    </source>
</evidence>